<dbReference type="InterPro" id="IPR019539">
    <property type="entry name" value="GalKase_N"/>
</dbReference>
<protein>
    <submittedName>
        <fullName evidence="6">Uncharacterized protein</fullName>
    </submittedName>
</protein>
<dbReference type="GO" id="GO:0005829">
    <property type="term" value="C:cytosol"/>
    <property type="evidence" value="ECO:0007669"/>
    <property type="project" value="TreeGrafter"/>
</dbReference>
<dbReference type="GO" id="GO:0005524">
    <property type="term" value="F:ATP binding"/>
    <property type="evidence" value="ECO:0007669"/>
    <property type="project" value="UniProtKB-KW"/>
</dbReference>
<sequence>MNEPLTLRAFSDLPQIKARLVSKGLSPPESENKAEIFLACAKALRDSGLDDGAAVRAFFVPGRIEVLGKHTDYAGGRSIVATAENGFCLVATKRQDNTIRILDIASDEKVEFTITDQLQPHSEHWSNYPMTVARRLATNFPGTQCGAEIAFASDLPPAAGMASSSAMIV</sequence>
<dbReference type="GO" id="GO:0006012">
    <property type="term" value="P:galactose metabolic process"/>
    <property type="evidence" value="ECO:0007669"/>
    <property type="project" value="InterPro"/>
</dbReference>
<reference evidence="6" key="1">
    <citation type="journal article" date="2014" name="Front. Microbiol.">
        <title>High frequency of phylogenetically diverse reductive dehalogenase-homologous genes in deep subseafloor sedimentary metagenomes.</title>
        <authorList>
            <person name="Kawai M."/>
            <person name="Futagami T."/>
            <person name="Toyoda A."/>
            <person name="Takaki Y."/>
            <person name="Nishi S."/>
            <person name="Hori S."/>
            <person name="Arai W."/>
            <person name="Tsubouchi T."/>
            <person name="Morono Y."/>
            <person name="Uchiyama I."/>
            <person name="Ito T."/>
            <person name="Fujiyama A."/>
            <person name="Inagaki F."/>
            <person name="Takami H."/>
        </authorList>
    </citation>
    <scope>NUCLEOTIDE SEQUENCE</scope>
    <source>
        <strain evidence="6">Expedition CK06-06</strain>
    </source>
</reference>
<keyword evidence="3" id="KW-0067">ATP-binding</keyword>
<gene>
    <name evidence="6" type="ORF">S01H1_54416</name>
</gene>
<dbReference type="InterPro" id="IPR006204">
    <property type="entry name" value="GHMP_kinase_N_dom"/>
</dbReference>
<dbReference type="EMBL" id="BARS01035307">
    <property type="protein sequence ID" value="GAG17078.1"/>
    <property type="molecule type" value="Genomic_DNA"/>
</dbReference>
<dbReference type="InterPro" id="IPR014721">
    <property type="entry name" value="Ribsml_uS5_D2-typ_fold_subgr"/>
</dbReference>
<comment type="similarity">
    <text evidence="1">Belongs to the GHMP kinase family. GalK subfamily.</text>
</comment>
<evidence type="ECO:0000313" key="6">
    <source>
        <dbReference type="EMBL" id="GAG17078.1"/>
    </source>
</evidence>
<accession>X0VXC5</accession>
<proteinExistence type="inferred from homology"/>
<dbReference type="InterPro" id="IPR020568">
    <property type="entry name" value="Ribosomal_Su5_D2-typ_SF"/>
</dbReference>
<dbReference type="AlphaFoldDB" id="X0VXC5"/>
<evidence type="ECO:0000259" key="4">
    <source>
        <dbReference type="Pfam" id="PF00288"/>
    </source>
</evidence>
<feature type="domain" description="GHMP kinase N-terminal" evidence="4">
    <location>
        <begin position="127"/>
        <end position="169"/>
    </location>
</feature>
<organism evidence="6">
    <name type="scientific">marine sediment metagenome</name>
    <dbReference type="NCBI Taxonomy" id="412755"/>
    <lineage>
        <taxon>unclassified sequences</taxon>
        <taxon>metagenomes</taxon>
        <taxon>ecological metagenomes</taxon>
    </lineage>
</organism>
<dbReference type="Pfam" id="PF00288">
    <property type="entry name" value="GHMP_kinases_N"/>
    <property type="match status" value="1"/>
</dbReference>
<dbReference type="InterPro" id="IPR000705">
    <property type="entry name" value="Galactokinase"/>
</dbReference>
<dbReference type="SUPFAM" id="SSF54211">
    <property type="entry name" value="Ribosomal protein S5 domain 2-like"/>
    <property type="match status" value="1"/>
</dbReference>
<dbReference type="GO" id="GO:0004335">
    <property type="term" value="F:galactokinase activity"/>
    <property type="evidence" value="ECO:0007669"/>
    <property type="project" value="InterPro"/>
</dbReference>
<evidence type="ECO:0000256" key="3">
    <source>
        <dbReference type="ARBA" id="ARBA00022840"/>
    </source>
</evidence>
<name>X0VXC5_9ZZZZ</name>
<evidence type="ECO:0000256" key="2">
    <source>
        <dbReference type="ARBA" id="ARBA00022741"/>
    </source>
</evidence>
<feature type="non-terminal residue" evidence="6">
    <location>
        <position position="169"/>
    </location>
</feature>
<dbReference type="Gene3D" id="3.30.230.10">
    <property type="match status" value="1"/>
</dbReference>
<comment type="caution">
    <text evidence="6">The sequence shown here is derived from an EMBL/GenBank/DDBJ whole genome shotgun (WGS) entry which is preliminary data.</text>
</comment>
<dbReference type="PANTHER" id="PTHR10457">
    <property type="entry name" value="MEVALONATE KINASE/GALACTOKINASE"/>
    <property type="match status" value="1"/>
</dbReference>
<dbReference type="PRINTS" id="PR00473">
    <property type="entry name" value="GALCTOKINASE"/>
</dbReference>
<keyword evidence="2" id="KW-0547">Nucleotide-binding</keyword>
<evidence type="ECO:0000256" key="1">
    <source>
        <dbReference type="ARBA" id="ARBA00006566"/>
    </source>
</evidence>
<dbReference type="Pfam" id="PF10509">
    <property type="entry name" value="GalKase_gal_bdg"/>
    <property type="match status" value="1"/>
</dbReference>
<dbReference type="PRINTS" id="PR00959">
    <property type="entry name" value="MEVGALKINASE"/>
</dbReference>
<feature type="domain" description="Galactokinase N-terminal" evidence="5">
    <location>
        <begin position="56"/>
        <end position="91"/>
    </location>
</feature>
<evidence type="ECO:0000259" key="5">
    <source>
        <dbReference type="Pfam" id="PF10509"/>
    </source>
</evidence>
<dbReference type="PANTHER" id="PTHR10457:SF7">
    <property type="entry name" value="GALACTOKINASE-RELATED"/>
    <property type="match status" value="1"/>
</dbReference>